<reference evidence="8 9" key="1">
    <citation type="submission" date="2019-06" db="EMBL/GenBank/DDBJ databases">
        <title>Draft genome sequence of the filamentous fungus Phialemoniopsis curvata isolated from diesel fuel.</title>
        <authorList>
            <person name="Varaljay V.A."/>
            <person name="Lyon W.J."/>
            <person name="Crouch A.L."/>
            <person name="Drake C.E."/>
            <person name="Hollomon J.M."/>
            <person name="Nadeau L.J."/>
            <person name="Nunn H.S."/>
            <person name="Stevenson B.S."/>
            <person name="Bojanowski C.L."/>
            <person name="Crookes-Goodson W.J."/>
        </authorList>
    </citation>
    <scope>NUCLEOTIDE SEQUENCE [LARGE SCALE GENOMIC DNA]</scope>
    <source>
        <strain evidence="8 9">D216</strain>
    </source>
</reference>
<gene>
    <name evidence="8" type="ORF">E0L32_003628</name>
</gene>
<keyword evidence="7" id="KW-0256">Endoplasmic reticulum</keyword>
<dbReference type="PANTHER" id="PTHR13148">
    <property type="entry name" value="PER1-RELATED"/>
    <property type="match status" value="1"/>
</dbReference>
<protein>
    <recommendedName>
        <fullName evidence="7">Post-GPI attachment to proteins factor 3</fullName>
    </recommendedName>
</protein>
<dbReference type="GO" id="GO:0006506">
    <property type="term" value="P:GPI anchor biosynthetic process"/>
    <property type="evidence" value="ECO:0007669"/>
    <property type="project" value="UniProtKB-KW"/>
</dbReference>
<evidence type="ECO:0000256" key="7">
    <source>
        <dbReference type="RuleBase" id="RU365066"/>
    </source>
</evidence>
<dbReference type="Proteomes" id="UP000319257">
    <property type="component" value="Unassembled WGS sequence"/>
</dbReference>
<sequence>MIGSFREGRPRRSGGLPLLAVLLAAVALFAGAAQASVGDKSHEFRECVEVCKQENCGPGREATPIRKKLSTLAYRRNQSSPPSHPRTNAQNYTYLPPQTKAKTQADTRFPSLTALHRRLLLWDCPSECDYTCQHIITARRVARGDPVVQFHGKWPFYRLLGLQEPLSVLFSAGNLWAHLSGFSALRARVPAAYPLMPWYRGFALVGSASWVFSMVFHSRDLWATEQLDYLAAGASVLYALYFATVRVFRLDRARGATLGGSLDVNTARRAWTAACVALYVAHVSYLELWSWDYTYNMAANVAVGGVQNVLWTWFSYRRWRATRQFWAVWPGVAVAWIMAAMSLELFDFPPLWGSLDAHSLWHLGTVFPTMLWYNFLIKDAQDDIANSEKLKFKA</sequence>
<keyword evidence="3 7" id="KW-0812">Transmembrane</keyword>
<name>A0A507BA27_9PEZI</name>
<feature type="chain" id="PRO_5021475404" description="Post-GPI attachment to proteins factor 3" evidence="7">
    <location>
        <begin position="36"/>
        <end position="394"/>
    </location>
</feature>
<dbReference type="OrthoDB" id="419770at2759"/>
<keyword evidence="6 7" id="KW-0472">Membrane</keyword>
<evidence type="ECO:0000256" key="5">
    <source>
        <dbReference type="ARBA" id="ARBA00022989"/>
    </source>
</evidence>
<proteinExistence type="inferred from homology"/>
<feature type="transmembrane region" description="Helical" evidence="7">
    <location>
        <begin position="166"/>
        <end position="185"/>
    </location>
</feature>
<comment type="caution">
    <text evidence="8">The sequence shown here is derived from an EMBL/GenBank/DDBJ whole genome shotgun (WGS) entry which is preliminary data.</text>
</comment>
<dbReference type="InParanoid" id="A0A507BA27"/>
<feature type="signal peptide" evidence="7">
    <location>
        <begin position="1"/>
        <end position="35"/>
    </location>
</feature>
<dbReference type="EMBL" id="SKBQ01000016">
    <property type="protein sequence ID" value="TPX16687.1"/>
    <property type="molecule type" value="Genomic_DNA"/>
</dbReference>
<feature type="transmembrane region" description="Helical" evidence="7">
    <location>
        <begin position="326"/>
        <end position="346"/>
    </location>
</feature>
<feature type="transmembrane region" description="Helical" evidence="7">
    <location>
        <begin position="229"/>
        <end position="249"/>
    </location>
</feature>
<dbReference type="AlphaFoldDB" id="A0A507BA27"/>
<dbReference type="FunCoup" id="A0A507BA27">
    <property type="interactions" value="167"/>
</dbReference>
<keyword evidence="5 7" id="KW-1133">Transmembrane helix</keyword>
<dbReference type="STRING" id="1093900.A0A507BA27"/>
<evidence type="ECO:0000256" key="1">
    <source>
        <dbReference type="ARBA" id="ARBA00004127"/>
    </source>
</evidence>
<evidence type="ECO:0000256" key="2">
    <source>
        <dbReference type="ARBA" id="ARBA00022502"/>
    </source>
</evidence>
<evidence type="ECO:0000313" key="8">
    <source>
        <dbReference type="EMBL" id="TPX16687.1"/>
    </source>
</evidence>
<keyword evidence="2 7" id="KW-0337">GPI-anchor biosynthesis</keyword>
<feature type="transmembrane region" description="Helical" evidence="7">
    <location>
        <begin position="197"/>
        <end position="217"/>
    </location>
</feature>
<evidence type="ECO:0000313" key="9">
    <source>
        <dbReference type="Proteomes" id="UP000319257"/>
    </source>
</evidence>
<organism evidence="8 9">
    <name type="scientific">Thyridium curvatum</name>
    <dbReference type="NCBI Taxonomy" id="1093900"/>
    <lineage>
        <taxon>Eukaryota</taxon>
        <taxon>Fungi</taxon>
        <taxon>Dikarya</taxon>
        <taxon>Ascomycota</taxon>
        <taxon>Pezizomycotina</taxon>
        <taxon>Sordariomycetes</taxon>
        <taxon>Sordariomycetidae</taxon>
        <taxon>Thyridiales</taxon>
        <taxon>Thyridiaceae</taxon>
        <taxon>Thyridium</taxon>
    </lineage>
</organism>
<comment type="similarity">
    <text evidence="7">Belongs to the PGAP3 family.</text>
</comment>
<evidence type="ECO:0000256" key="4">
    <source>
        <dbReference type="ARBA" id="ARBA00022729"/>
    </source>
</evidence>
<feature type="transmembrane region" description="Helical" evidence="7">
    <location>
        <begin position="358"/>
        <end position="377"/>
    </location>
</feature>
<keyword evidence="4 7" id="KW-0732">Signal</keyword>
<dbReference type="Pfam" id="PF04080">
    <property type="entry name" value="Per1"/>
    <property type="match status" value="1"/>
</dbReference>
<comment type="function">
    <text evidence="7">Involved in the lipid remodeling steps of GPI-anchor maturation.</text>
</comment>
<dbReference type="PANTHER" id="PTHR13148:SF0">
    <property type="entry name" value="POST-GPI ATTACHMENT TO PROTEINS FACTOR 3"/>
    <property type="match status" value="1"/>
</dbReference>
<dbReference type="GO" id="GO:0005789">
    <property type="term" value="C:endoplasmic reticulum membrane"/>
    <property type="evidence" value="ECO:0007669"/>
    <property type="project" value="UniProtKB-SubCell"/>
</dbReference>
<dbReference type="InterPro" id="IPR007217">
    <property type="entry name" value="Per1-like"/>
</dbReference>
<comment type="caution">
    <text evidence="7">Lacks conserved residue(s) required for the propagation of feature annotation.</text>
</comment>
<dbReference type="RefSeq" id="XP_030998398.1">
    <property type="nucleotide sequence ID" value="XM_031137949.1"/>
</dbReference>
<dbReference type="GeneID" id="41971075"/>
<dbReference type="GO" id="GO:0016788">
    <property type="term" value="F:hydrolase activity, acting on ester bonds"/>
    <property type="evidence" value="ECO:0007669"/>
    <property type="project" value="TreeGrafter"/>
</dbReference>
<accession>A0A507BA27</accession>
<evidence type="ECO:0000256" key="6">
    <source>
        <dbReference type="ARBA" id="ARBA00023136"/>
    </source>
</evidence>
<evidence type="ECO:0000256" key="3">
    <source>
        <dbReference type="ARBA" id="ARBA00022692"/>
    </source>
</evidence>
<keyword evidence="9" id="KW-1185">Reference proteome</keyword>
<comment type="subcellular location">
    <subcellularLocation>
        <location evidence="1">Endomembrane system</location>
        <topology evidence="1">Multi-pass membrane protein</topology>
    </subcellularLocation>
    <subcellularLocation>
        <location evidence="7">Endoplasmic reticulum membrane</location>
        <topology evidence="7">Multi-pass membrane protein</topology>
    </subcellularLocation>
</comment>